<evidence type="ECO:0000256" key="11">
    <source>
        <dbReference type="ARBA" id="ARBA00031908"/>
    </source>
</evidence>
<keyword evidence="6 15" id="KW-0963">Cytoplasm</keyword>
<dbReference type="GO" id="GO:0004637">
    <property type="term" value="F:phosphoribosylamine-glycine ligase activity"/>
    <property type="evidence" value="ECO:0007669"/>
    <property type="project" value="TreeGrafter"/>
</dbReference>
<dbReference type="CDD" id="cd02196">
    <property type="entry name" value="PurM"/>
    <property type="match status" value="1"/>
</dbReference>
<evidence type="ECO:0000259" key="16">
    <source>
        <dbReference type="Pfam" id="PF00586"/>
    </source>
</evidence>
<dbReference type="FunFam" id="3.90.650.10:FF:000011">
    <property type="entry name" value="Phosphoribosylformylglycinamidine cyclo-ligase"/>
    <property type="match status" value="1"/>
</dbReference>
<reference evidence="18" key="1">
    <citation type="journal article" date="2021" name="PeerJ">
        <title>Extensive microbial diversity within the chicken gut microbiome revealed by metagenomics and culture.</title>
        <authorList>
            <person name="Gilroy R."/>
            <person name="Ravi A."/>
            <person name="Getino M."/>
            <person name="Pursley I."/>
            <person name="Horton D.L."/>
            <person name="Alikhan N.F."/>
            <person name="Baker D."/>
            <person name="Gharbi K."/>
            <person name="Hall N."/>
            <person name="Watson M."/>
            <person name="Adriaenssens E.M."/>
            <person name="Foster-Nyarko E."/>
            <person name="Jarju S."/>
            <person name="Secka A."/>
            <person name="Antonio M."/>
            <person name="Oren A."/>
            <person name="Chaudhuri R.R."/>
            <person name="La Ragione R."/>
            <person name="Hildebrand F."/>
            <person name="Pallen M.J."/>
        </authorList>
    </citation>
    <scope>NUCLEOTIDE SEQUENCE</scope>
    <source>
        <strain evidence="18">ChiHecec2B26-446</strain>
    </source>
</reference>
<organism evidence="18 19">
    <name type="scientific">Candidatus Desulfovibrio intestinipullorum</name>
    <dbReference type="NCBI Taxonomy" id="2838536"/>
    <lineage>
        <taxon>Bacteria</taxon>
        <taxon>Pseudomonadati</taxon>
        <taxon>Thermodesulfobacteriota</taxon>
        <taxon>Desulfovibrionia</taxon>
        <taxon>Desulfovibrionales</taxon>
        <taxon>Desulfovibrionaceae</taxon>
        <taxon>Desulfovibrio</taxon>
    </lineage>
</organism>
<dbReference type="InterPro" id="IPR010918">
    <property type="entry name" value="PurM-like_C_dom"/>
</dbReference>
<evidence type="ECO:0000256" key="4">
    <source>
        <dbReference type="ARBA" id="ARBA00013047"/>
    </source>
</evidence>
<dbReference type="GO" id="GO:0005829">
    <property type="term" value="C:cytosol"/>
    <property type="evidence" value="ECO:0007669"/>
    <property type="project" value="TreeGrafter"/>
</dbReference>
<evidence type="ECO:0000313" key="19">
    <source>
        <dbReference type="Proteomes" id="UP000886752"/>
    </source>
</evidence>
<comment type="caution">
    <text evidence="18">The sequence shown here is derived from an EMBL/GenBank/DDBJ whole genome shotgun (WGS) entry which is preliminary data.</text>
</comment>
<dbReference type="SUPFAM" id="SSF55326">
    <property type="entry name" value="PurM N-terminal domain-like"/>
    <property type="match status" value="1"/>
</dbReference>
<evidence type="ECO:0000256" key="10">
    <source>
        <dbReference type="ARBA" id="ARBA00022840"/>
    </source>
</evidence>
<dbReference type="GO" id="GO:0005524">
    <property type="term" value="F:ATP binding"/>
    <property type="evidence" value="ECO:0007669"/>
    <property type="project" value="UniProtKB-KW"/>
</dbReference>
<dbReference type="GO" id="GO:0004641">
    <property type="term" value="F:phosphoribosylformylglycinamidine cyclo-ligase activity"/>
    <property type="evidence" value="ECO:0007669"/>
    <property type="project" value="UniProtKB-UniRule"/>
</dbReference>
<evidence type="ECO:0000256" key="9">
    <source>
        <dbReference type="ARBA" id="ARBA00022755"/>
    </source>
</evidence>
<dbReference type="EC" id="6.3.3.1" evidence="4 15"/>
<comment type="subcellular location">
    <subcellularLocation>
        <location evidence="1 15">Cytoplasm</location>
    </subcellularLocation>
</comment>
<gene>
    <name evidence="15 18" type="primary">purM</name>
    <name evidence="18" type="ORF">H9894_01785</name>
</gene>
<dbReference type="GO" id="GO:0006189">
    <property type="term" value="P:'de novo' IMP biosynthetic process"/>
    <property type="evidence" value="ECO:0007669"/>
    <property type="project" value="UniProtKB-UniRule"/>
</dbReference>
<feature type="domain" description="PurM-like N-terminal" evidence="16">
    <location>
        <begin position="60"/>
        <end position="165"/>
    </location>
</feature>
<dbReference type="Pfam" id="PF02769">
    <property type="entry name" value="AIRS_C"/>
    <property type="match status" value="1"/>
</dbReference>
<accession>A0A9D1PWI3</accession>
<proteinExistence type="inferred from homology"/>
<comment type="similarity">
    <text evidence="3 15">Belongs to the AIR synthase family.</text>
</comment>
<dbReference type="NCBIfam" id="TIGR00878">
    <property type="entry name" value="purM"/>
    <property type="match status" value="1"/>
</dbReference>
<evidence type="ECO:0000256" key="7">
    <source>
        <dbReference type="ARBA" id="ARBA00022598"/>
    </source>
</evidence>
<dbReference type="GO" id="GO:0046084">
    <property type="term" value="P:adenine biosynthetic process"/>
    <property type="evidence" value="ECO:0007669"/>
    <property type="project" value="TreeGrafter"/>
</dbReference>
<keyword evidence="10 15" id="KW-0067">ATP-binding</keyword>
<dbReference type="PANTHER" id="PTHR10520">
    <property type="entry name" value="TRIFUNCTIONAL PURINE BIOSYNTHETIC PROTEIN ADENOSINE-3-RELATED"/>
    <property type="match status" value="1"/>
</dbReference>
<evidence type="ECO:0000256" key="13">
    <source>
        <dbReference type="ARBA" id="ARBA00033093"/>
    </source>
</evidence>
<sequence>MSLERSKAYTASGVNIEAGNNLVSAIKGLVAQTHTKGVLSDIGGFGGLFRPDISGMSDPVLVSSTDGVGTKLKLAFQFNKHDTVGIDLVAMSVNDILVQGATPLFFLDYFATGKLDIDVAKTVIAGVAEGCKQAACTLLGGETAEMPDMYGEGEYDLAGFCVGLVSNDRLIDGSNIRVGDAIIGIGSTGVHSNGYSLVRKLLAQSGLKGDDPFPGEEDRTVAEVLLTPTAIYVEVIKSLLRDLPIKGMAHITGGGFYDNIPRVLPAQVEADITFGSWDVPPVFHWLKTTGNLSWAEMCQIFNTGIGYILVIPQERVEETINRIQAFKLKAWQIGTIAKRAAENTEQIVIDFGENA</sequence>
<evidence type="ECO:0000256" key="3">
    <source>
        <dbReference type="ARBA" id="ARBA00010280"/>
    </source>
</evidence>
<dbReference type="InterPro" id="IPR036676">
    <property type="entry name" value="PurM-like_C_sf"/>
</dbReference>
<dbReference type="AlphaFoldDB" id="A0A9D1PWI3"/>
<evidence type="ECO:0000256" key="14">
    <source>
        <dbReference type="ARBA" id="ARBA00049057"/>
    </source>
</evidence>
<feature type="domain" description="PurM-like C-terminal" evidence="17">
    <location>
        <begin position="177"/>
        <end position="340"/>
    </location>
</feature>
<protein>
    <recommendedName>
        <fullName evidence="5 15">Phosphoribosylformylglycinamidine cyclo-ligase</fullName>
        <ecNumber evidence="4 15">6.3.3.1</ecNumber>
    </recommendedName>
    <alternativeName>
        <fullName evidence="12 15">AIR synthase</fullName>
    </alternativeName>
    <alternativeName>
        <fullName evidence="13 15">AIRS</fullName>
    </alternativeName>
    <alternativeName>
        <fullName evidence="11 15">Phosphoribosyl-aminoimidazole synthetase</fullName>
    </alternativeName>
</protein>
<evidence type="ECO:0000256" key="1">
    <source>
        <dbReference type="ARBA" id="ARBA00004496"/>
    </source>
</evidence>
<keyword evidence="7 15" id="KW-0436">Ligase</keyword>
<comment type="catalytic activity">
    <reaction evidence="14 15">
        <text>2-formamido-N(1)-(5-O-phospho-beta-D-ribosyl)acetamidine + ATP = 5-amino-1-(5-phospho-beta-D-ribosyl)imidazole + ADP + phosphate + H(+)</text>
        <dbReference type="Rhea" id="RHEA:23032"/>
        <dbReference type="ChEBI" id="CHEBI:15378"/>
        <dbReference type="ChEBI" id="CHEBI:30616"/>
        <dbReference type="ChEBI" id="CHEBI:43474"/>
        <dbReference type="ChEBI" id="CHEBI:137981"/>
        <dbReference type="ChEBI" id="CHEBI:147287"/>
        <dbReference type="ChEBI" id="CHEBI:456216"/>
        <dbReference type="EC" id="6.3.3.1"/>
    </reaction>
</comment>
<evidence type="ECO:0000256" key="6">
    <source>
        <dbReference type="ARBA" id="ARBA00022490"/>
    </source>
</evidence>
<keyword evidence="8 15" id="KW-0547">Nucleotide-binding</keyword>
<reference evidence="18" key="2">
    <citation type="submission" date="2021-04" db="EMBL/GenBank/DDBJ databases">
        <authorList>
            <person name="Gilroy R."/>
        </authorList>
    </citation>
    <scope>NUCLEOTIDE SEQUENCE</scope>
    <source>
        <strain evidence="18">ChiHecec2B26-446</strain>
    </source>
</reference>
<dbReference type="EMBL" id="DXHV01000021">
    <property type="protein sequence ID" value="HIV99911.1"/>
    <property type="molecule type" value="Genomic_DNA"/>
</dbReference>
<evidence type="ECO:0000256" key="2">
    <source>
        <dbReference type="ARBA" id="ARBA00004686"/>
    </source>
</evidence>
<dbReference type="Proteomes" id="UP000886752">
    <property type="component" value="Unassembled WGS sequence"/>
</dbReference>
<evidence type="ECO:0000256" key="8">
    <source>
        <dbReference type="ARBA" id="ARBA00022741"/>
    </source>
</evidence>
<evidence type="ECO:0000256" key="15">
    <source>
        <dbReference type="HAMAP-Rule" id="MF_00741"/>
    </source>
</evidence>
<evidence type="ECO:0000313" key="18">
    <source>
        <dbReference type="EMBL" id="HIV99911.1"/>
    </source>
</evidence>
<dbReference type="Pfam" id="PF00586">
    <property type="entry name" value="AIRS"/>
    <property type="match status" value="1"/>
</dbReference>
<keyword evidence="9 15" id="KW-0658">Purine biosynthesis</keyword>
<comment type="pathway">
    <text evidence="2 15">Purine metabolism; IMP biosynthesis via de novo pathway; 5-amino-1-(5-phospho-D-ribosyl)imidazole from N(2)-formyl-N(1)-(5-phospho-D-ribosyl)glycinamide: step 2/2.</text>
</comment>
<evidence type="ECO:0000256" key="5">
    <source>
        <dbReference type="ARBA" id="ARBA00020367"/>
    </source>
</evidence>
<evidence type="ECO:0000259" key="17">
    <source>
        <dbReference type="Pfam" id="PF02769"/>
    </source>
</evidence>
<evidence type="ECO:0000256" key="12">
    <source>
        <dbReference type="ARBA" id="ARBA00032931"/>
    </source>
</evidence>
<dbReference type="InterPro" id="IPR036921">
    <property type="entry name" value="PurM-like_N_sf"/>
</dbReference>
<dbReference type="SUPFAM" id="SSF56042">
    <property type="entry name" value="PurM C-terminal domain-like"/>
    <property type="match status" value="1"/>
</dbReference>
<dbReference type="PANTHER" id="PTHR10520:SF12">
    <property type="entry name" value="TRIFUNCTIONAL PURINE BIOSYNTHETIC PROTEIN ADENOSINE-3"/>
    <property type="match status" value="1"/>
</dbReference>
<name>A0A9D1PWI3_9BACT</name>
<dbReference type="Gene3D" id="3.90.650.10">
    <property type="entry name" value="PurM-like C-terminal domain"/>
    <property type="match status" value="1"/>
</dbReference>
<dbReference type="HAMAP" id="MF_00741">
    <property type="entry name" value="AIRS"/>
    <property type="match status" value="1"/>
</dbReference>
<dbReference type="Gene3D" id="3.30.1330.10">
    <property type="entry name" value="PurM-like, N-terminal domain"/>
    <property type="match status" value="1"/>
</dbReference>
<dbReference type="InterPro" id="IPR016188">
    <property type="entry name" value="PurM-like_N"/>
</dbReference>
<dbReference type="FunFam" id="3.30.1330.10:FF:000001">
    <property type="entry name" value="Phosphoribosylformylglycinamidine cyclo-ligase"/>
    <property type="match status" value="1"/>
</dbReference>
<dbReference type="InterPro" id="IPR004733">
    <property type="entry name" value="PurM_cligase"/>
</dbReference>